<dbReference type="EMBL" id="KV454475">
    <property type="protein sequence ID" value="ODV64226.1"/>
    <property type="molecule type" value="Genomic_DNA"/>
</dbReference>
<dbReference type="Proteomes" id="UP000095038">
    <property type="component" value="Unassembled WGS sequence"/>
</dbReference>
<dbReference type="RefSeq" id="XP_020050533.1">
    <property type="nucleotide sequence ID" value="XM_020191263.1"/>
</dbReference>
<dbReference type="AlphaFoldDB" id="A0A1D2VRI6"/>
<gene>
    <name evidence="1" type="ORF">ASCRUDRAFT_6084</name>
</gene>
<evidence type="ECO:0000313" key="2">
    <source>
        <dbReference type="Proteomes" id="UP000095038"/>
    </source>
</evidence>
<proteinExistence type="predicted"/>
<name>A0A1D2VRI6_9ASCO</name>
<keyword evidence="2" id="KW-1185">Reference proteome</keyword>
<reference evidence="2" key="1">
    <citation type="submission" date="2016-05" db="EMBL/GenBank/DDBJ databases">
        <title>Comparative genomics of biotechnologically important yeasts.</title>
        <authorList>
            <consortium name="DOE Joint Genome Institute"/>
            <person name="Riley R."/>
            <person name="Haridas S."/>
            <person name="Wolfe K.H."/>
            <person name="Lopes M.R."/>
            <person name="Hittinger C.T."/>
            <person name="Goker M."/>
            <person name="Salamov A."/>
            <person name="Wisecaver J."/>
            <person name="Long T.M."/>
            <person name="Aerts A.L."/>
            <person name="Barry K."/>
            <person name="Choi C."/>
            <person name="Clum A."/>
            <person name="Coughlan A.Y."/>
            <person name="Deshpande S."/>
            <person name="Douglass A.P."/>
            <person name="Hanson S.J."/>
            <person name="Klenk H.-P."/>
            <person name="Labutti K."/>
            <person name="Lapidus A."/>
            <person name="Lindquist E."/>
            <person name="Lipzen A."/>
            <person name="Meier-Kolthoff J.P."/>
            <person name="Ohm R.A."/>
            <person name="Otillar R.P."/>
            <person name="Pangilinan J."/>
            <person name="Peng Y."/>
            <person name="Rokas A."/>
            <person name="Rosa C.A."/>
            <person name="Scheuner C."/>
            <person name="Sibirny A.A."/>
            <person name="Slot J.C."/>
            <person name="Stielow J.B."/>
            <person name="Sun H."/>
            <person name="Kurtzman C.P."/>
            <person name="Blackwell M."/>
            <person name="Grigoriev I.V."/>
            <person name="Jeffries T.W."/>
        </authorList>
    </citation>
    <scope>NUCLEOTIDE SEQUENCE [LARGE SCALE GENOMIC DNA]</scope>
    <source>
        <strain evidence="2">DSM 1968</strain>
    </source>
</reference>
<organism evidence="1 2">
    <name type="scientific">Ascoidea rubescens DSM 1968</name>
    <dbReference type="NCBI Taxonomy" id="1344418"/>
    <lineage>
        <taxon>Eukaryota</taxon>
        <taxon>Fungi</taxon>
        <taxon>Dikarya</taxon>
        <taxon>Ascomycota</taxon>
        <taxon>Saccharomycotina</taxon>
        <taxon>Saccharomycetes</taxon>
        <taxon>Ascoideaceae</taxon>
        <taxon>Ascoidea</taxon>
    </lineage>
</organism>
<evidence type="ECO:0000313" key="1">
    <source>
        <dbReference type="EMBL" id="ODV64226.1"/>
    </source>
</evidence>
<protein>
    <submittedName>
        <fullName evidence="1">Uncharacterized protein</fullName>
    </submittedName>
</protein>
<dbReference type="GeneID" id="30964899"/>
<dbReference type="InParanoid" id="A0A1D2VRI6"/>
<accession>A0A1D2VRI6</accession>
<sequence length="131" mass="15307">MPNANTSSGTVNNEIKYNHKLYHNFQWLKQIRGLPSLDTYELINQVKQTFITKYFRQSQSNNSSLHLKTDLQSTPIPIQMSKTENIHEKHLDTMITFTTTLKSNLKETADILNQELNKDIENLKWLEEIVS</sequence>